<dbReference type="PANTHER" id="PTHR14614">
    <property type="entry name" value="HEPATOCELLULAR CARCINOMA-ASSOCIATED ANTIGEN"/>
    <property type="match status" value="1"/>
</dbReference>
<comment type="caution">
    <text evidence="2">The sequence shown here is derived from an EMBL/GenBank/DDBJ whole genome shotgun (WGS) entry which is preliminary data.</text>
</comment>
<dbReference type="InterPro" id="IPR011989">
    <property type="entry name" value="ARM-like"/>
</dbReference>
<dbReference type="SUPFAM" id="SSF48371">
    <property type="entry name" value="ARM repeat"/>
    <property type="match status" value="1"/>
</dbReference>
<evidence type="ECO:0000313" key="2">
    <source>
        <dbReference type="EMBL" id="KAG8462256.1"/>
    </source>
</evidence>
<dbReference type="InterPro" id="IPR000225">
    <property type="entry name" value="Armadillo"/>
</dbReference>
<gene>
    <name evidence="2" type="ORF">KFE25_012076</name>
</gene>
<dbReference type="Pfam" id="PF00514">
    <property type="entry name" value="Arm"/>
    <property type="match status" value="1"/>
</dbReference>
<dbReference type="InterPro" id="IPR016024">
    <property type="entry name" value="ARM-type_fold"/>
</dbReference>
<evidence type="ECO:0000313" key="3">
    <source>
        <dbReference type="Proteomes" id="UP000751190"/>
    </source>
</evidence>
<reference evidence="2" key="1">
    <citation type="submission" date="2021-05" db="EMBL/GenBank/DDBJ databases">
        <title>The genome of the haptophyte Pavlova lutheri (Diacronema luteri, Pavlovales) - a model for lipid biosynthesis in eukaryotic algae.</title>
        <authorList>
            <person name="Hulatt C.J."/>
            <person name="Posewitz M.C."/>
        </authorList>
    </citation>
    <scope>NUCLEOTIDE SEQUENCE</scope>
    <source>
        <strain evidence="2">NIVA-4/92</strain>
    </source>
</reference>
<evidence type="ECO:0000256" key="1">
    <source>
        <dbReference type="PROSITE-ProRule" id="PRU00259"/>
    </source>
</evidence>
<dbReference type="OrthoDB" id="413520at2759"/>
<dbReference type="InterPro" id="IPR029063">
    <property type="entry name" value="SAM-dependent_MTases_sf"/>
</dbReference>
<name>A0A8J5XB86_DIALT</name>
<proteinExistence type="predicted"/>
<dbReference type="EMBL" id="JAGTXO010000021">
    <property type="protein sequence ID" value="KAG8462256.1"/>
    <property type="molecule type" value="Genomic_DNA"/>
</dbReference>
<dbReference type="OMA" id="HASHYPG"/>
<dbReference type="SUPFAM" id="SSF53335">
    <property type="entry name" value="S-adenosyl-L-methionine-dependent methyltransferases"/>
    <property type="match status" value="1"/>
</dbReference>
<dbReference type="InterPro" id="IPR019410">
    <property type="entry name" value="Methyltransf_16"/>
</dbReference>
<dbReference type="PROSITE" id="PS50176">
    <property type="entry name" value="ARM_REPEAT"/>
    <property type="match status" value="1"/>
</dbReference>
<dbReference type="Proteomes" id="UP000751190">
    <property type="component" value="Unassembled WGS sequence"/>
</dbReference>
<dbReference type="Pfam" id="PF10294">
    <property type="entry name" value="Methyltransf_16"/>
    <property type="match status" value="1"/>
</dbReference>
<dbReference type="AlphaFoldDB" id="A0A8J5XB86"/>
<evidence type="ECO:0008006" key="4">
    <source>
        <dbReference type="Google" id="ProtNLM"/>
    </source>
</evidence>
<accession>A0A8J5XB86</accession>
<organism evidence="2 3">
    <name type="scientific">Diacronema lutheri</name>
    <name type="common">Unicellular marine alga</name>
    <name type="synonym">Monochrysis lutheri</name>
    <dbReference type="NCBI Taxonomy" id="2081491"/>
    <lineage>
        <taxon>Eukaryota</taxon>
        <taxon>Haptista</taxon>
        <taxon>Haptophyta</taxon>
        <taxon>Pavlovophyceae</taxon>
        <taxon>Pavlovales</taxon>
        <taxon>Pavlovaceae</taxon>
        <taxon>Diacronema</taxon>
    </lineage>
</organism>
<protein>
    <recommendedName>
        <fullName evidence="4">Calmodulin-lysine N-methyltransferase</fullName>
    </recommendedName>
</protein>
<keyword evidence="3" id="KW-1185">Reference proteome</keyword>
<sequence>MATNSQERVGAELDDLVARVLGSSAEQLEACARLAVLASRGIARAHAERFSRAGGIARLTALLRSPDAELVEAAAEALARLSSTQRGHARAQRTFTFDGGADGARVEVRIEEMDHASAGTGYSVWTSALLLCRWLCSPAGLARSRVRERAVIELGAGCGAVGLTAAHLGAPDVALTDNQPEVLRTLCRAVRLNGAGAAHARVARLDWAAEAGDDTFVPELDPLVPRADGSSLNGGDSGGDACATLDAAERFGLVLGADVVYEGAHPRLISEVAARRIAPGGLLVLVMTVRSPPIHAALLAALAASLAFGAVHVERLESESGALALPELVEASTTMHASHYPGGISLIIAETAAVDRST</sequence>
<feature type="repeat" description="ARM" evidence="1">
    <location>
        <begin position="54"/>
        <end position="82"/>
    </location>
</feature>
<dbReference type="Gene3D" id="3.40.50.150">
    <property type="entry name" value="Vaccinia Virus protein VP39"/>
    <property type="match status" value="1"/>
</dbReference>
<dbReference type="Gene3D" id="1.25.10.10">
    <property type="entry name" value="Leucine-rich Repeat Variant"/>
    <property type="match status" value="1"/>
</dbReference>